<comment type="similarity">
    <text evidence="1">Belongs to the sigma-70 factor family. ECF subfamily.</text>
</comment>
<dbReference type="GO" id="GO:0003677">
    <property type="term" value="F:DNA binding"/>
    <property type="evidence" value="ECO:0007669"/>
    <property type="project" value="UniProtKB-KW"/>
</dbReference>
<evidence type="ECO:0000256" key="4">
    <source>
        <dbReference type="ARBA" id="ARBA00023125"/>
    </source>
</evidence>
<dbReference type="InterPro" id="IPR036388">
    <property type="entry name" value="WH-like_DNA-bd_sf"/>
</dbReference>
<proteinExistence type="inferred from homology"/>
<dbReference type="InterPro" id="IPR013324">
    <property type="entry name" value="RNA_pol_sigma_r3/r4-like"/>
</dbReference>
<keyword evidence="5" id="KW-0804">Transcription</keyword>
<dbReference type="CDD" id="cd06171">
    <property type="entry name" value="Sigma70_r4"/>
    <property type="match status" value="1"/>
</dbReference>
<dbReference type="InterPro" id="IPR039425">
    <property type="entry name" value="RNA_pol_sigma-70-like"/>
</dbReference>
<dbReference type="InterPro" id="IPR007627">
    <property type="entry name" value="RNA_pol_sigma70_r2"/>
</dbReference>
<evidence type="ECO:0000256" key="1">
    <source>
        <dbReference type="ARBA" id="ARBA00010641"/>
    </source>
</evidence>
<dbReference type="InterPro" id="IPR014284">
    <property type="entry name" value="RNA_pol_sigma-70_dom"/>
</dbReference>
<keyword evidence="4" id="KW-0238">DNA-binding</keyword>
<dbReference type="Pfam" id="PF04542">
    <property type="entry name" value="Sigma70_r2"/>
    <property type="match status" value="1"/>
</dbReference>
<evidence type="ECO:0000259" key="6">
    <source>
        <dbReference type="Pfam" id="PF04542"/>
    </source>
</evidence>
<dbReference type="SUPFAM" id="SSF88946">
    <property type="entry name" value="Sigma2 domain of RNA polymerase sigma factors"/>
    <property type="match status" value="1"/>
</dbReference>
<dbReference type="SUPFAM" id="SSF88659">
    <property type="entry name" value="Sigma3 and sigma4 domains of RNA polymerase sigma factors"/>
    <property type="match status" value="1"/>
</dbReference>
<dbReference type="InterPro" id="IPR013249">
    <property type="entry name" value="RNA_pol_sigma70_r4_t2"/>
</dbReference>
<sequence length="195" mass="22129">MSVLHPDLDLAQRAADGDNAAWREIYTQSRDRLFALLVYHIGNREEAMDVLQETYLAAVKGLSQYKGTGSLESWLCGIALRRARDWKRRMLRKFKKTDSMEDAHPVEEIIPQPDPEEKRRLHAALNTLPERQRSAVLLHEWLGYSFGEIGEILGISEATARVHSFRARETLRGLLGEDSVGKMKSDAISEETGLL</sequence>
<protein>
    <submittedName>
        <fullName evidence="8">RNA polymerase sigma factor</fullName>
    </submittedName>
</protein>
<evidence type="ECO:0000313" key="9">
    <source>
        <dbReference type="Proteomes" id="UP000547674"/>
    </source>
</evidence>
<gene>
    <name evidence="8" type="ORF">HKN21_11005</name>
</gene>
<dbReference type="GO" id="GO:0006352">
    <property type="term" value="P:DNA-templated transcription initiation"/>
    <property type="evidence" value="ECO:0007669"/>
    <property type="project" value="InterPro"/>
</dbReference>
<feature type="domain" description="RNA polymerase sigma factor 70 region 4 type 2" evidence="7">
    <location>
        <begin position="119"/>
        <end position="171"/>
    </location>
</feature>
<evidence type="ECO:0000256" key="5">
    <source>
        <dbReference type="ARBA" id="ARBA00023163"/>
    </source>
</evidence>
<evidence type="ECO:0000256" key="2">
    <source>
        <dbReference type="ARBA" id="ARBA00023015"/>
    </source>
</evidence>
<dbReference type="AlphaFoldDB" id="A0A7Y2E8Q4"/>
<dbReference type="Pfam" id="PF08281">
    <property type="entry name" value="Sigma70_r4_2"/>
    <property type="match status" value="1"/>
</dbReference>
<comment type="caution">
    <text evidence="8">The sequence shown here is derived from an EMBL/GenBank/DDBJ whole genome shotgun (WGS) entry which is preliminary data.</text>
</comment>
<name>A0A7Y2E8Q4_UNCEI</name>
<dbReference type="InterPro" id="IPR013325">
    <property type="entry name" value="RNA_pol_sigma_r2"/>
</dbReference>
<feature type="domain" description="RNA polymerase sigma-70 region 2" evidence="6">
    <location>
        <begin position="26"/>
        <end position="89"/>
    </location>
</feature>
<dbReference type="PANTHER" id="PTHR43133:SF8">
    <property type="entry name" value="RNA POLYMERASE SIGMA FACTOR HI_1459-RELATED"/>
    <property type="match status" value="1"/>
</dbReference>
<dbReference type="GO" id="GO:0016987">
    <property type="term" value="F:sigma factor activity"/>
    <property type="evidence" value="ECO:0007669"/>
    <property type="project" value="UniProtKB-KW"/>
</dbReference>
<dbReference type="PANTHER" id="PTHR43133">
    <property type="entry name" value="RNA POLYMERASE ECF-TYPE SIGMA FACTO"/>
    <property type="match status" value="1"/>
</dbReference>
<keyword evidence="3" id="KW-0731">Sigma factor</keyword>
<evidence type="ECO:0000313" key="8">
    <source>
        <dbReference type="EMBL" id="NNF07278.1"/>
    </source>
</evidence>
<keyword evidence="2" id="KW-0805">Transcription regulation</keyword>
<reference evidence="8 9" key="1">
    <citation type="submission" date="2020-03" db="EMBL/GenBank/DDBJ databases">
        <title>Metabolic flexibility allows generalist bacteria to become dominant in a frequently disturbed ecosystem.</title>
        <authorList>
            <person name="Chen Y.-J."/>
            <person name="Leung P.M."/>
            <person name="Bay S.K."/>
            <person name="Hugenholtz P."/>
            <person name="Kessler A.J."/>
            <person name="Shelley G."/>
            <person name="Waite D.W."/>
            <person name="Cook P.L."/>
            <person name="Greening C."/>
        </authorList>
    </citation>
    <scope>NUCLEOTIDE SEQUENCE [LARGE SCALE GENOMIC DNA]</scope>
    <source>
        <strain evidence="8">SS_bin_28</strain>
    </source>
</reference>
<organism evidence="8 9">
    <name type="scientific">Eiseniibacteriota bacterium</name>
    <dbReference type="NCBI Taxonomy" id="2212470"/>
    <lineage>
        <taxon>Bacteria</taxon>
        <taxon>Candidatus Eiseniibacteriota</taxon>
    </lineage>
</organism>
<dbReference type="NCBIfam" id="TIGR02937">
    <property type="entry name" value="sigma70-ECF"/>
    <property type="match status" value="1"/>
</dbReference>
<dbReference type="EMBL" id="JABDJR010000442">
    <property type="protein sequence ID" value="NNF07278.1"/>
    <property type="molecule type" value="Genomic_DNA"/>
</dbReference>
<dbReference type="Proteomes" id="UP000547674">
    <property type="component" value="Unassembled WGS sequence"/>
</dbReference>
<dbReference type="Gene3D" id="1.10.1740.10">
    <property type="match status" value="1"/>
</dbReference>
<evidence type="ECO:0000256" key="3">
    <source>
        <dbReference type="ARBA" id="ARBA00023082"/>
    </source>
</evidence>
<evidence type="ECO:0000259" key="7">
    <source>
        <dbReference type="Pfam" id="PF08281"/>
    </source>
</evidence>
<accession>A0A7Y2E8Q4</accession>
<dbReference type="Gene3D" id="1.10.10.10">
    <property type="entry name" value="Winged helix-like DNA-binding domain superfamily/Winged helix DNA-binding domain"/>
    <property type="match status" value="1"/>
</dbReference>